<organism evidence="2">
    <name type="scientific">Triticum aestivum</name>
    <name type="common">Wheat</name>
    <dbReference type="NCBI Taxonomy" id="4565"/>
    <lineage>
        <taxon>Eukaryota</taxon>
        <taxon>Viridiplantae</taxon>
        <taxon>Streptophyta</taxon>
        <taxon>Embryophyta</taxon>
        <taxon>Tracheophyta</taxon>
        <taxon>Spermatophyta</taxon>
        <taxon>Magnoliopsida</taxon>
        <taxon>Liliopsida</taxon>
        <taxon>Poales</taxon>
        <taxon>Poaceae</taxon>
        <taxon>BOP clade</taxon>
        <taxon>Pooideae</taxon>
        <taxon>Triticodae</taxon>
        <taxon>Triticeae</taxon>
        <taxon>Triticinae</taxon>
        <taxon>Triticum</taxon>
    </lineage>
</organism>
<dbReference type="OrthoDB" id="642536at2759"/>
<evidence type="ECO:0000259" key="1">
    <source>
        <dbReference type="Pfam" id="PF03478"/>
    </source>
</evidence>
<dbReference type="STRING" id="4565.A0A3B6FEF8"/>
<dbReference type="InterPro" id="IPR036047">
    <property type="entry name" value="F-box-like_dom_sf"/>
</dbReference>
<accession>A0A3B6FEF8</accession>
<proteinExistence type="predicted"/>
<dbReference type="InterPro" id="IPR005174">
    <property type="entry name" value="KIB1-4_b-propeller"/>
</dbReference>
<keyword evidence="3" id="KW-1185">Reference proteome</keyword>
<dbReference type="Pfam" id="PF03478">
    <property type="entry name" value="Beta-prop_KIB1-4"/>
    <property type="match status" value="1"/>
</dbReference>
<dbReference type="PANTHER" id="PTHR33110">
    <property type="entry name" value="F-BOX/KELCH-REPEAT PROTEIN-RELATED"/>
    <property type="match status" value="1"/>
</dbReference>
<reference evidence="2" key="1">
    <citation type="submission" date="2018-08" db="EMBL/GenBank/DDBJ databases">
        <authorList>
            <person name="Rossello M."/>
        </authorList>
    </citation>
    <scope>NUCLEOTIDE SEQUENCE [LARGE SCALE GENOMIC DNA]</scope>
    <source>
        <strain evidence="2">cv. Chinese Spring</strain>
    </source>
</reference>
<dbReference type="Gramene" id="TraesCS3B03G0020300.1">
    <property type="protein sequence ID" value="TraesCS3B03G0020300.1.CDS1"/>
    <property type="gene ID" value="TraesCS3B03G0020300"/>
</dbReference>
<dbReference type="Gramene" id="TraesCS3B02G012400.1">
    <property type="protein sequence ID" value="TraesCS3B02G012400.1.cds1"/>
    <property type="gene ID" value="TraesCS3B02G012400"/>
</dbReference>
<evidence type="ECO:0000313" key="2">
    <source>
        <dbReference type="EnsemblPlants" id="TraesCS3B02G012400.1.cds1"/>
    </source>
</evidence>
<evidence type="ECO:0000313" key="3">
    <source>
        <dbReference type="Proteomes" id="UP000019116"/>
    </source>
</evidence>
<dbReference type="Proteomes" id="UP000019116">
    <property type="component" value="Chromosome 3B"/>
</dbReference>
<protein>
    <recommendedName>
        <fullName evidence="1">KIB1-4 beta-propeller domain-containing protein</fullName>
    </recommendedName>
</protein>
<feature type="domain" description="KIB1-4 beta-propeller" evidence="1">
    <location>
        <begin position="85"/>
        <end position="349"/>
    </location>
</feature>
<dbReference type="PANTHER" id="PTHR33110:SF104">
    <property type="entry name" value="MRNA CAP-BINDING PROTEIN"/>
    <property type="match status" value="1"/>
</dbReference>
<dbReference type="SUPFAM" id="SSF81383">
    <property type="entry name" value="F-box domain"/>
    <property type="match status" value="1"/>
</dbReference>
<reference evidence="2" key="2">
    <citation type="submission" date="2018-10" db="UniProtKB">
        <authorList>
            <consortium name="EnsemblPlants"/>
        </authorList>
    </citation>
    <scope>IDENTIFICATION</scope>
</reference>
<dbReference type="EnsemblPlants" id="TraesCS3B02G012400.1">
    <property type="protein sequence ID" value="TraesCS3B02G012400.1.cds1"/>
    <property type="gene ID" value="TraesCS3B02G012400"/>
</dbReference>
<dbReference type="AlphaFoldDB" id="A0A3B6FEF8"/>
<name>A0A3B6FEF8_WHEAT</name>
<sequence length="413" mass="45484">MATIGDDGGMGRAAPSAQWSDLPDELLEMVRSKVACPRGRIHIAAVCKSWRDAASRHPPPPALPLLLLSPCGWHTWENNKLLYCPEDAGVLKVRLPACLRGTWFNGSFDGGWIAAGRLRARVIIANLFSGVQVPLSKKQRTIACPRHRGLPYLVWKTVFSEAPTSGACLLAAITDTCNLALCRIGSPDSGWTLDRCDKEGLGDIAFCRGVLYGMARESEDVFRYDIGEKEDGAPTITAAHPINVQMRHGPRPMGRGSYDYASYIFDLHGKLAMAVMIKWSGNCQPFFKVFELAEADDANSDTTHDYKWVEVQSLGDYALFLGLASSSRAVHVPAGGRGGVKRNHIYYSKHRCLSTKTNKKFDGKAYLTRPIGGDWMYCKEDQDTDYGVEKIPSVGYHVVGGPYPPVWCLPPDF</sequence>
<dbReference type="Gene3D" id="1.20.1280.50">
    <property type="match status" value="1"/>
</dbReference>